<accession>A0A1M5HL69</accession>
<proteinExistence type="inferred from homology"/>
<comment type="similarity">
    <text evidence="1">Belongs to the universal stress protein A family.</text>
</comment>
<dbReference type="InterPro" id="IPR006016">
    <property type="entry name" value="UspA"/>
</dbReference>
<dbReference type="PANTHER" id="PTHR46268:SF6">
    <property type="entry name" value="UNIVERSAL STRESS PROTEIN UP12"/>
    <property type="match status" value="1"/>
</dbReference>
<dbReference type="AlphaFoldDB" id="A0A1M5HL69"/>
<dbReference type="InterPro" id="IPR014729">
    <property type="entry name" value="Rossmann-like_a/b/a_fold"/>
</dbReference>
<dbReference type="STRING" id="1206085.SAMN05443575_1557"/>
<dbReference type="OrthoDB" id="5419113at2"/>
<evidence type="ECO:0000313" key="3">
    <source>
        <dbReference type="EMBL" id="SHG16703.1"/>
    </source>
</evidence>
<dbReference type="PRINTS" id="PR01438">
    <property type="entry name" value="UNVRSLSTRESS"/>
</dbReference>
<feature type="domain" description="UspA" evidence="2">
    <location>
        <begin position="3"/>
        <end position="130"/>
    </location>
</feature>
<keyword evidence="4" id="KW-1185">Reference proteome</keyword>
<dbReference type="InterPro" id="IPR006015">
    <property type="entry name" value="Universal_stress_UspA"/>
</dbReference>
<gene>
    <name evidence="3" type="ORF">SAMN05443575_1557</name>
</gene>
<protein>
    <submittedName>
        <fullName evidence="3">Nucleotide-binding universal stress protein, UspA family</fullName>
    </submittedName>
</protein>
<dbReference type="SUPFAM" id="SSF52402">
    <property type="entry name" value="Adenine nucleotide alpha hydrolases-like"/>
    <property type="match status" value="1"/>
</dbReference>
<dbReference type="EMBL" id="FQVU01000002">
    <property type="protein sequence ID" value="SHG16703.1"/>
    <property type="molecule type" value="Genomic_DNA"/>
</dbReference>
<sequence>MSVVVGYVPDATGLLAVRQAAQEATWRGTDVVIVNVIGASGYTTPTAADEQHMDSVAALLADGGVAHTVRTVGAEEGVRPAEAILQIADEVSADLIVVGIKRRSAVAKAVLGSTAQRVLTGAVCPVLAVRSDD</sequence>
<name>A0A1M5HL69_9ACTN</name>
<evidence type="ECO:0000313" key="4">
    <source>
        <dbReference type="Proteomes" id="UP000186132"/>
    </source>
</evidence>
<reference evidence="3 4" key="1">
    <citation type="submission" date="2016-11" db="EMBL/GenBank/DDBJ databases">
        <authorList>
            <person name="Jaros S."/>
            <person name="Januszkiewicz K."/>
            <person name="Wedrychowicz H."/>
        </authorList>
    </citation>
    <scope>NUCLEOTIDE SEQUENCE [LARGE SCALE GENOMIC DNA]</scope>
    <source>
        <strain evidence="3 4">DSM 45627</strain>
    </source>
</reference>
<evidence type="ECO:0000259" key="2">
    <source>
        <dbReference type="Pfam" id="PF00582"/>
    </source>
</evidence>
<organism evidence="3 4">
    <name type="scientific">Jatrophihabitans endophyticus</name>
    <dbReference type="NCBI Taxonomy" id="1206085"/>
    <lineage>
        <taxon>Bacteria</taxon>
        <taxon>Bacillati</taxon>
        <taxon>Actinomycetota</taxon>
        <taxon>Actinomycetes</taxon>
        <taxon>Jatrophihabitantales</taxon>
        <taxon>Jatrophihabitantaceae</taxon>
        <taxon>Jatrophihabitans</taxon>
    </lineage>
</organism>
<dbReference type="Pfam" id="PF00582">
    <property type="entry name" value="Usp"/>
    <property type="match status" value="1"/>
</dbReference>
<dbReference type="PANTHER" id="PTHR46268">
    <property type="entry name" value="STRESS RESPONSE PROTEIN NHAX"/>
    <property type="match status" value="1"/>
</dbReference>
<evidence type="ECO:0000256" key="1">
    <source>
        <dbReference type="ARBA" id="ARBA00008791"/>
    </source>
</evidence>
<dbReference type="RefSeq" id="WP_073388260.1">
    <property type="nucleotide sequence ID" value="NZ_FQVU01000002.1"/>
</dbReference>
<dbReference type="Gene3D" id="3.40.50.620">
    <property type="entry name" value="HUPs"/>
    <property type="match status" value="1"/>
</dbReference>
<dbReference type="Proteomes" id="UP000186132">
    <property type="component" value="Unassembled WGS sequence"/>
</dbReference>
<dbReference type="CDD" id="cd00293">
    <property type="entry name" value="USP-like"/>
    <property type="match status" value="1"/>
</dbReference>